<sequence length="130" mass="14732">MKIRASPQEVQEAAYQRDLTYNDFGLFLLRHGQAAEALPYFSLAIQFQPSNSTFFLNRSDCKRELLDFDGALKDLRCAHSLSPATNIFQSAMFSLLNEMGLKAASEGRWVDSVSHFDEVRFLLQASEANF</sequence>
<dbReference type="PROSITE" id="PS50005">
    <property type="entry name" value="TPR"/>
    <property type="match status" value="1"/>
</dbReference>
<evidence type="ECO:0000313" key="2">
    <source>
        <dbReference type="EMBL" id="CAE0243359.1"/>
    </source>
</evidence>
<dbReference type="InterPro" id="IPR011990">
    <property type="entry name" value="TPR-like_helical_dom_sf"/>
</dbReference>
<proteinExistence type="predicted"/>
<dbReference type="PANTHER" id="PTHR45153:SF1">
    <property type="entry name" value="TETRATRICOPEPTIDE REPEAT PROTEIN 16"/>
    <property type="match status" value="1"/>
</dbReference>
<dbReference type="SUPFAM" id="SSF48452">
    <property type="entry name" value="TPR-like"/>
    <property type="match status" value="1"/>
</dbReference>
<name>A0A7S3G1K7_9EUKA</name>
<dbReference type="PANTHER" id="PTHR45153">
    <property type="entry name" value="TETRATRICOPEPTIDE REPEAT PROTEIN 16"/>
    <property type="match status" value="1"/>
</dbReference>
<keyword evidence="1" id="KW-0802">TPR repeat</keyword>
<accession>A0A7S3G1K7</accession>
<feature type="repeat" description="TPR" evidence="1">
    <location>
        <begin position="18"/>
        <end position="51"/>
    </location>
</feature>
<reference evidence="2" key="1">
    <citation type="submission" date="2021-01" db="EMBL/GenBank/DDBJ databases">
        <authorList>
            <person name="Corre E."/>
            <person name="Pelletier E."/>
            <person name="Niang G."/>
            <person name="Scheremetjew M."/>
            <person name="Finn R."/>
            <person name="Kale V."/>
            <person name="Holt S."/>
            <person name="Cochrane G."/>
            <person name="Meng A."/>
            <person name="Brown T."/>
            <person name="Cohen L."/>
        </authorList>
    </citation>
    <scope>NUCLEOTIDE SEQUENCE</scope>
    <source>
        <strain evidence="2">NIES-2562</strain>
    </source>
</reference>
<dbReference type="AlphaFoldDB" id="A0A7S3G1K7"/>
<evidence type="ECO:0000313" key="4">
    <source>
        <dbReference type="EMBL" id="CAE0243367.1"/>
    </source>
</evidence>
<evidence type="ECO:0008006" key="5">
    <source>
        <dbReference type="Google" id="ProtNLM"/>
    </source>
</evidence>
<protein>
    <recommendedName>
        <fullName evidence="5">Tetratricopeptide repeat protein</fullName>
    </recommendedName>
</protein>
<organism evidence="2">
    <name type="scientific">Palpitomonas bilix</name>
    <dbReference type="NCBI Taxonomy" id="652834"/>
    <lineage>
        <taxon>Eukaryota</taxon>
        <taxon>Eukaryota incertae sedis</taxon>
    </lineage>
</organism>
<gene>
    <name evidence="2" type="ORF">PBIL07802_LOCUS5525</name>
    <name evidence="3" type="ORF">PBIL07802_LOCUS5526</name>
    <name evidence="4" type="ORF">PBIL07802_LOCUS5533</name>
</gene>
<evidence type="ECO:0000256" key="1">
    <source>
        <dbReference type="PROSITE-ProRule" id="PRU00339"/>
    </source>
</evidence>
<dbReference type="EMBL" id="HBIB01008879">
    <property type="protein sequence ID" value="CAE0243359.1"/>
    <property type="molecule type" value="Transcribed_RNA"/>
</dbReference>
<dbReference type="EMBL" id="HBIB01008889">
    <property type="protein sequence ID" value="CAE0243367.1"/>
    <property type="molecule type" value="Transcribed_RNA"/>
</dbReference>
<dbReference type="InterPro" id="IPR019734">
    <property type="entry name" value="TPR_rpt"/>
</dbReference>
<dbReference type="Gene3D" id="1.25.40.10">
    <property type="entry name" value="Tetratricopeptide repeat domain"/>
    <property type="match status" value="1"/>
</dbReference>
<evidence type="ECO:0000313" key="3">
    <source>
        <dbReference type="EMBL" id="CAE0243360.1"/>
    </source>
</evidence>
<dbReference type="EMBL" id="HBIB01008881">
    <property type="protein sequence ID" value="CAE0243360.1"/>
    <property type="molecule type" value="Transcribed_RNA"/>
</dbReference>